<sequence length="71" mass="7473">MSPPSGRLDAVDESWSRALAVVAHPDDLEYGAAAAVARWTRQGKRVAYCLATSGEAVFDTIAAEAAGPLRE</sequence>
<keyword evidence="2" id="KW-0378">Hydrolase</keyword>
<dbReference type="GO" id="GO:0016787">
    <property type="term" value="F:hydrolase activity"/>
    <property type="evidence" value="ECO:0007669"/>
    <property type="project" value="UniProtKB-KW"/>
</dbReference>
<keyword evidence="1" id="KW-0862">Zinc</keyword>
<dbReference type="SUPFAM" id="SSF102588">
    <property type="entry name" value="LmbE-like"/>
    <property type="match status" value="1"/>
</dbReference>
<comment type="caution">
    <text evidence="2">The sequence shown here is derived from an EMBL/GenBank/DDBJ whole genome shotgun (WGS) entry which is preliminary data.</text>
</comment>
<reference evidence="2 3" key="1">
    <citation type="submission" date="2024-09" db="EMBL/GenBank/DDBJ databases">
        <authorList>
            <person name="Sun Q."/>
            <person name="Mori K."/>
        </authorList>
    </citation>
    <scope>NUCLEOTIDE SEQUENCE [LARGE SCALE GENOMIC DNA]</scope>
    <source>
        <strain evidence="2 3">TBRC 0563</strain>
    </source>
</reference>
<proteinExistence type="predicted"/>
<evidence type="ECO:0000256" key="1">
    <source>
        <dbReference type="ARBA" id="ARBA00022833"/>
    </source>
</evidence>
<dbReference type="Proteomes" id="UP001589627">
    <property type="component" value="Unassembled WGS sequence"/>
</dbReference>
<protein>
    <submittedName>
        <fullName evidence="2">PIG-L deacetylase family protein</fullName>
        <ecNumber evidence="2">3.5.1.-</ecNumber>
    </submittedName>
</protein>
<organism evidence="2 3">
    <name type="scientific">Actinoallomurus acaciae</name>
    <dbReference type="NCBI Taxonomy" id="502577"/>
    <lineage>
        <taxon>Bacteria</taxon>
        <taxon>Bacillati</taxon>
        <taxon>Actinomycetota</taxon>
        <taxon>Actinomycetes</taxon>
        <taxon>Streptosporangiales</taxon>
        <taxon>Thermomonosporaceae</taxon>
        <taxon>Actinoallomurus</taxon>
    </lineage>
</organism>
<dbReference type="EC" id="3.5.1.-" evidence="2"/>
<keyword evidence="3" id="KW-1185">Reference proteome</keyword>
<dbReference type="InterPro" id="IPR024078">
    <property type="entry name" value="LmbE-like_dom_sf"/>
</dbReference>
<dbReference type="Pfam" id="PF02585">
    <property type="entry name" value="PIG-L"/>
    <property type="match status" value="1"/>
</dbReference>
<accession>A0ABV5YQ67</accession>
<feature type="non-terminal residue" evidence="2">
    <location>
        <position position="71"/>
    </location>
</feature>
<evidence type="ECO:0000313" key="3">
    <source>
        <dbReference type="Proteomes" id="UP001589627"/>
    </source>
</evidence>
<dbReference type="EMBL" id="JBHLZP010000260">
    <property type="protein sequence ID" value="MFB9836224.1"/>
    <property type="molecule type" value="Genomic_DNA"/>
</dbReference>
<dbReference type="Gene3D" id="3.40.50.10320">
    <property type="entry name" value="LmbE-like"/>
    <property type="match status" value="1"/>
</dbReference>
<dbReference type="InterPro" id="IPR003737">
    <property type="entry name" value="GlcNAc_PI_deacetylase-related"/>
</dbReference>
<dbReference type="RefSeq" id="WP_378208884.1">
    <property type="nucleotide sequence ID" value="NZ_JBHLZP010000260.1"/>
</dbReference>
<gene>
    <name evidence="2" type="ORF">ACFFNX_29025</name>
</gene>
<name>A0ABV5YQ67_9ACTN</name>
<evidence type="ECO:0000313" key="2">
    <source>
        <dbReference type="EMBL" id="MFB9836224.1"/>
    </source>
</evidence>